<dbReference type="EMBL" id="MSAG01000031">
    <property type="protein sequence ID" value="PUX19006.1"/>
    <property type="molecule type" value="Genomic_DNA"/>
</dbReference>
<organism evidence="2">
    <name type="scientific">Cronobacter turicensis</name>
    <dbReference type="NCBI Taxonomy" id="413502"/>
    <lineage>
        <taxon>Bacteria</taxon>
        <taxon>Pseudomonadati</taxon>
        <taxon>Pseudomonadota</taxon>
        <taxon>Gammaproteobacteria</taxon>
        <taxon>Enterobacterales</taxon>
        <taxon>Enterobacteriaceae</taxon>
        <taxon>Cronobacter</taxon>
    </lineage>
</organism>
<reference evidence="2" key="1">
    <citation type="submission" date="2016-12" db="EMBL/GenBank/DDBJ databases">
        <title>Analysis of the Molecular Diversity Among Cronobacter Species Isolated from Filth Flies Using a Pan Genomic DNA Microarray.</title>
        <authorList>
            <person name="Pava-Ripoll M."/>
            <person name="Tall B."/>
            <person name="Farber J."/>
            <person name="Fanning S."/>
            <person name="Lehner A."/>
            <person name="Stephan R."/>
            <person name="Pagotto F."/>
            <person name="Iverson C."/>
            <person name="Ziobro G."/>
            <person name="Miller A."/>
            <person name="Pearson R."/>
            <person name="Yan Q."/>
            <person name="Kim M."/>
            <person name="Jeong S."/>
            <person name="Park J."/>
            <person name="Jun S."/>
            <person name="Choi H."/>
            <person name="Chung T."/>
            <person name="Yoo Y."/>
            <person name="Park E."/>
            <person name="Hwang S."/>
            <person name="Lee B."/>
            <person name="Sathyamoorthy V."/>
            <person name="Carter L."/>
            <person name="Mammel M."/>
            <person name="Jackson S."/>
            <person name="Kothary M."/>
            <person name="Patel I."/>
            <person name="Grim C."/>
            <person name="Gopinath G."/>
            <person name="Gangiredla J."/>
            <person name="Chase H."/>
        </authorList>
    </citation>
    <scope>NUCLEOTIDE SEQUENCE [LARGE SCALE GENOMIC DNA]</scope>
    <source>
        <strain evidence="2">MOD1-Sh41s</strain>
    </source>
</reference>
<evidence type="ECO:0008006" key="3">
    <source>
        <dbReference type="Google" id="ProtNLM"/>
    </source>
</evidence>
<dbReference type="RefSeq" id="WP_075199360.1">
    <property type="nucleotide sequence ID" value="NZ_CP187984.1"/>
</dbReference>
<keyword evidence="1" id="KW-0732">Signal</keyword>
<evidence type="ECO:0000313" key="2">
    <source>
        <dbReference type="EMBL" id="PUX19006.1"/>
    </source>
</evidence>
<dbReference type="Gene3D" id="1.20.120.1620">
    <property type="match status" value="1"/>
</dbReference>
<feature type="signal peptide" evidence="1">
    <location>
        <begin position="1"/>
        <end position="19"/>
    </location>
</feature>
<evidence type="ECO:0000256" key="1">
    <source>
        <dbReference type="SAM" id="SignalP"/>
    </source>
</evidence>
<dbReference type="InterPro" id="IPR032032">
    <property type="entry name" value="Tai4"/>
</dbReference>
<accession>A0A2T7B1E6</accession>
<comment type="caution">
    <text evidence="2">The sequence shown here is derived from an EMBL/GenBank/DDBJ whole genome shotgun (WGS) entry which is preliminary data.</text>
</comment>
<gene>
    <name evidence="2" type="ORF">BS411_18300</name>
</gene>
<protein>
    <recommendedName>
        <fullName evidence="3">Type VI secretion protein</fullName>
    </recommendedName>
</protein>
<sequence>MKNCILLLLFICTTGSANAIQDPVAFIKDKPYTQVVKDMVLARCIAQVSEPGSAFSQDAAHTANALREWVPFDIEHGDKKINALIEQFKDTVNPSHSEYNQKSTGLTLNCLRLYHSPELEKAAKDVLFENPDHTWNQDNPDK</sequence>
<feature type="chain" id="PRO_5015518691" description="Type VI secretion protein" evidence="1">
    <location>
        <begin position="20"/>
        <end position="142"/>
    </location>
</feature>
<proteinExistence type="predicted"/>
<dbReference type="InterPro" id="IPR038314">
    <property type="entry name" value="T6SS_sf"/>
</dbReference>
<name>A0A2T7B1E6_9ENTR</name>
<dbReference type="Pfam" id="PF16695">
    <property type="entry name" value="Tai4"/>
    <property type="match status" value="1"/>
</dbReference>
<dbReference type="AlphaFoldDB" id="A0A2T7B1E6"/>
<dbReference type="OrthoDB" id="6555826at2"/>